<dbReference type="STRING" id="1416806.CAL12_22825"/>
<dbReference type="PANTHER" id="PTHR43334">
    <property type="entry name" value="ACETATE--COA LIGASE [ADP-FORMING]"/>
    <property type="match status" value="1"/>
</dbReference>
<dbReference type="GO" id="GO:0005524">
    <property type="term" value="F:ATP binding"/>
    <property type="evidence" value="ECO:0007669"/>
    <property type="project" value="UniProtKB-KW"/>
</dbReference>
<sequence>MNAIHTLLHPRSIAVIGASADAGKTAGRPVAYLQKHGYGGAIYPVNPRADQVAGLTCYPDIDSLPDVPDVGLVLVAPDRAIEAVGALSRRGTPAAIVLASGFGETGESGARRQQALKEAAGGMRLLGPNTIGLVNLTDRIMLCASGALEMESLQGGGIAVVSQSGGILGSLLSRAAAAGLGFSKLVSTGNEVDLEAADFIDHLADDPATQVIALYMEGLRNPEKFRQAALKAARAGKPVVVYKVGRSESGARSAASHTGALAGEDRVYDALFSQVGAIRAQTFADLLDIPAALATRRVLRGKRIAILTSTGGAGTLVADSLGVAGFETPPPGPETAAQLRDLQKNDQIVLDRNPIDVTLAGLQPELLRNTIATLLDSADYDAVITIVGSSALAQPTLAAGAIAASLDRSDKPVLAYVSPYAPAVLSNVNRAGAPAFTAPESFAAVLSAMLARTARENAAAGAGAAGAAGGHAGAGGASAEAAAGASASGADAAGLPSGSLNEAQARALFARYGVPSVGERAVADAAEGQREAQAFDRPVVLKVLSSRITHKTEAGGVAVGVAPEAVGEAIQAMAARVRQRTGIEPEGYLLQEMASGVEMIVGVHRDPQLGPTLLVGLGGVTAELFQDTALRLLPVDRATVGEMLRSLKSWPLLDGYRGRPKADVKALEDAVLNFAAMAGQLGDRLVEAEINPLFVQEEGRGVRAADGVAILK</sequence>
<evidence type="ECO:0000256" key="2">
    <source>
        <dbReference type="ARBA" id="ARBA00022741"/>
    </source>
</evidence>
<dbReference type="Proteomes" id="UP000194151">
    <property type="component" value="Chromosome"/>
</dbReference>
<proteinExistence type="predicted"/>
<dbReference type="Gene3D" id="3.40.50.720">
    <property type="entry name" value="NAD(P)-binding Rossmann-like Domain"/>
    <property type="match status" value="1"/>
</dbReference>
<dbReference type="GO" id="GO:0016874">
    <property type="term" value="F:ligase activity"/>
    <property type="evidence" value="ECO:0007669"/>
    <property type="project" value="UniProtKB-KW"/>
</dbReference>
<reference evidence="5 6" key="1">
    <citation type="submission" date="2017-05" db="EMBL/GenBank/DDBJ databases">
        <title>Complete and WGS of Bordetella genogroups.</title>
        <authorList>
            <person name="Spilker T."/>
            <person name="LiPuma J."/>
        </authorList>
    </citation>
    <scope>NUCLEOTIDE SEQUENCE [LARGE SCALE GENOMIC DNA]</scope>
    <source>
        <strain evidence="5 6">AU19157</strain>
    </source>
</reference>
<gene>
    <name evidence="5" type="ORF">CAL12_22825</name>
</gene>
<dbReference type="Gene3D" id="3.40.50.261">
    <property type="entry name" value="Succinyl-CoA synthetase domains"/>
    <property type="match status" value="2"/>
</dbReference>
<dbReference type="InterPro" id="IPR051538">
    <property type="entry name" value="Acyl-CoA_Synth/Transferase"/>
</dbReference>
<protein>
    <submittedName>
        <fullName evidence="5">6-carboxyhexanoate--CoA ligase</fullName>
    </submittedName>
</protein>
<dbReference type="RefSeq" id="WP_086066705.1">
    <property type="nucleotide sequence ID" value="NZ_CP021108.1"/>
</dbReference>
<keyword evidence="6" id="KW-1185">Reference proteome</keyword>
<dbReference type="Gene3D" id="3.30.470.20">
    <property type="entry name" value="ATP-grasp fold, B domain"/>
    <property type="match status" value="1"/>
</dbReference>
<evidence type="ECO:0000259" key="4">
    <source>
        <dbReference type="SMART" id="SM00881"/>
    </source>
</evidence>
<dbReference type="Gene3D" id="3.30.1490.20">
    <property type="entry name" value="ATP-grasp fold, A domain"/>
    <property type="match status" value="1"/>
</dbReference>
<feature type="domain" description="CoA-binding" evidence="4">
    <location>
        <begin position="7"/>
        <end position="102"/>
    </location>
</feature>
<dbReference type="OrthoDB" id="8664175at2"/>
<evidence type="ECO:0000256" key="1">
    <source>
        <dbReference type="ARBA" id="ARBA00022598"/>
    </source>
</evidence>
<dbReference type="EMBL" id="CP021108">
    <property type="protein sequence ID" value="ARP83369.1"/>
    <property type="molecule type" value="Genomic_DNA"/>
</dbReference>
<dbReference type="SMART" id="SM00881">
    <property type="entry name" value="CoA_binding"/>
    <property type="match status" value="1"/>
</dbReference>
<keyword evidence="1 5" id="KW-0436">Ligase</keyword>
<dbReference type="InterPro" id="IPR016102">
    <property type="entry name" value="Succinyl-CoA_synth-like"/>
</dbReference>
<dbReference type="InterPro" id="IPR036291">
    <property type="entry name" value="NAD(P)-bd_dom_sf"/>
</dbReference>
<dbReference type="SUPFAM" id="SSF52210">
    <property type="entry name" value="Succinyl-CoA synthetase domains"/>
    <property type="match status" value="2"/>
</dbReference>
<organism evidence="5 6">
    <name type="scientific">Bordetella genomosp. 8</name>
    <dbReference type="NCBI Taxonomy" id="1416806"/>
    <lineage>
        <taxon>Bacteria</taxon>
        <taxon>Pseudomonadati</taxon>
        <taxon>Pseudomonadota</taxon>
        <taxon>Betaproteobacteria</taxon>
        <taxon>Burkholderiales</taxon>
        <taxon>Alcaligenaceae</taxon>
        <taxon>Bordetella</taxon>
    </lineage>
</organism>
<dbReference type="InterPro" id="IPR013815">
    <property type="entry name" value="ATP_grasp_subdomain_1"/>
</dbReference>
<dbReference type="Pfam" id="PF13607">
    <property type="entry name" value="Succ_CoA_lig"/>
    <property type="match status" value="1"/>
</dbReference>
<dbReference type="InterPro" id="IPR003781">
    <property type="entry name" value="CoA-bd"/>
</dbReference>
<accession>A0A1W6YR20</accession>
<dbReference type="InterPro" id="IPR032875">
    <property type="entry name" value="Succ_CoA_lig_flav_dom"/>
</dbReference>
<dbReference type="AlphaFoldDB" id="A0A1W6YR20"/>
<evidence type="ECO:0000313" key="5">
    <source>
        <dbReference type="EMBL" id="ARP83369.1"/>
    </source>
</evidence>
<dbReference type="SUPFAM" id="SSF56059">
    <property type="entry name" value="Glutathione synthetase ATP-binding domain-like"/>
    <property type="match status" value="1"/>
</dbReference>
<keyword evidence="3" id="KW-0067">ATP-binding</keyword>
<evidence type="ECO:0000256" key="3">
    <source>
        <dbReference type="ARBA" id="ARBA00022840"/>
    </source>
</evidence>
<dbReference type="KEGG" id="bgv:CAL12_22825"/>
<dbReference type="PANTHER" id="PTHR43334:SF1">
    <property type="entry name" value="3-HYDROXYPROPIONATE--COA LIGASE [ADP-FORMING]"/>
    <property type="match status" value="1"/>
</dbReference>
<dbReference type="Pfam" id="PF13380">
    <property type="entry name" value="CoA_binding_2"/>
    <property type="match status" value="1"/>
</dbReference>
<name>A0A1W6YR20_9BORD</name>
<evidence type="ECO:0000313" key="6">
    <source>
        <dbReference type="Proteomes" id="UP000194151"/>
    </source>
</evidence>
<keyword evidence="2" id="KW-0547">Nucleotide-binding</keyword>
<dbReference type="Pfam" id="PF13549">
    <property type="entry name" value="ATP-grasp_5"/>
    <property type="match status" value="1"/>
</dbReference>
<dbReference type="SUPFAM" id="SSF51735">
    <property type="entry name" value="NAD(P)-binding Rossmann-fold domains"/>
    <property type="match status" value="1"/>
</dbReference>